<feature type="non-terminal residue" evidence="2">
    <location>
        <position position="1"/>
    </location>
</feature>
<evidence type="ECO:0000313" key="2">
    <source>
        <dbReference type="EMBL" id="ADZ95865.1"/>
    </source>
</evidence>
<feature type="non-terminal residue" evidence="2">
    <location>
        <position position="180"/>
    </location>
</feature>
<keyword evidence="2" id="KW-0808">Transferase</keyword>
<dbReference type="GO" id="GO:0003964">
    <property type="term" value="F:RNA-directed DNA polymerase activity"/>
    <property type="evidence" value="ECO:0007669"/>
    <property type="project" value="UniProtKB-KW"/>
</dbReference>
<protein>
    <submittedName>
        <fullName evidence="2">Reverse transcriptase</fullName>
    </submittedName>
</protein>
<accession>F2WZP0</accession>
<dbReference type="InterPro" id="IPR043502">
    <property type="entry name" value="DNA/RNA_pol_sf"/>
</dbReference>
<dbReference type="EMBL" id="HQ284358">
    <property type="protein sequence ID" value="ADZ95865.1"/>
    <property type="molecule type" value="Genomic_DNA"/>
</dbReference>
<dbReference type="AlphaFoldDB" id="F2WZP0"/>
<sequence length="180" mass="20372">IPTALLKKGVNIFTEPISTICNQCIDEGIFPEVLKKSIVIPIHKSGDKRVVSNYRPISLLSVIAKILEKIINRRLKHFLEANNLISQNQFGFREKKSTDNALTELTSYVVENLDRGQKTLGIFLDLAKAFDTVSIPILIRKLEYIGIRGPPLRLITDYLSNRQQGVKIEGYVSQQESCQF</sequence>
<dbReference type="InterPro" id="IPR000477">
    <property type="entry name" value="RT_dom"/>
</dbReference>
<evidence type="ECO:0000259" key="1">
    <source>
        <dbReference type="Pfam" id="PF00078"/>
    </source>
</evidence>
<dbReference type="CDD" id="cd01650">
    <property type="entry name" value="RT_nLTR_like"/>
    <property type="match status" value="1"/>
</dbReference>
<proteinExistence type="predicted"/>
<keyword evidence="2" id="KW-0548">Nucleotidyltransferase</keyword>
<name>F2WZP0_9NEOP</name>
<organism evidence="2">
    <name type="scientific">Coenonympha glycerion</name>
    <dbReference type="NCBI Taxonomy" id="242261"/>
    <lineage>
        <taxon>Eukaryota</taxon>
        <taxon>Metazoa</taxon>
        <taxon>Ecdysozoa</taxon>
        <taxon>Arthropoda</taxon>
        <taxon>Hexapoda</taxon>
        <taxon>Insecta</taxon>
        <taxon>Pterygota</taxon>
        <taxon>Neoptera</taxon>
        <taxon>Endopterygota</taxon>
        <taxon>Lepidoptera</taxon>
        <taxon>Glossata</taxon>
        <taxon>Ditrysia</taxon>
        <taxon>Papilionoidea</taxon>
        <taxon>Nymphalidae</taxon>
        <taxon>Satyrinae</taxon>
        <taxon>Satyrini</taxon>
        <taxon>Coenonymphina</taxon>
        <taxon>Coenonympha</taxon>
    </lineage>
</organism>
<reference evidence="2" key="2">
    <citation type="journal article" date="2012" name="Mol. Biol. Evol.">
        <title>Vertical Evolution and Horizontal Transfer of CR1 Non-LTR Retrotransposons and Tc1/mariner DNA Transposons in Lepidoptera Species.</title>
        <authorList>
            <person name="Sormacheva I."/>
            <person name="Smyshlyaev G."/>
            <person name="Mayorov V."/>
            <person name="Blinov A."/>
            <person name="Novikov A."/>
            <person name="Novikova O."/>
        </authorList>
    </citation>
    <scope>NUCLEOTIDE SEQUENCE</scope>
    <source>
        <strain evidence="2">CoeGly.14</strain>
    </source>
</reference>
<feature type="domain" description="Reverse transcriptase" evidence="1">
    <location>
        <begin position="43"/>
        <end position="167"/>
    </location>
</feature>
<keyword evidence="2" id="KW-0695">RNA-directed DNA polymerase</keyword>
<dbReference type="SUPFAM" id="SSF56672">
    <property type="entry name" value="DNA/RNA polymerases"/>
    <property type="match status" value="1"/>
</dbReference>
<reference evidence="2" key="1">
    <citation type="submission" date="2010-09" db="EMBL/GenBank/DDBJ databases">
        <title>Evidence of multiple events of horizontal transmission of mobile genetic elements between Bombyx and Maculinea.</title>
        <authorList>
            <person name="Novikova O.S."/>
            <person name="Sormacheva I.D."/>
            <person name="Smyshlyaev G.A."/>
            <person name="Mayorov V.I."/>
            <person name="Blinov A.G."/>
        </authorList>
    </citation>
    <scope>NUCLEOTIDE SEQUENCE</scope>
    <source>
        <strain evidence="2">CoeGly.14</strain>
    </source>
</reference>
<dbReference type="PANTHER" id="PTHR19446">
    <property type="entry name" value="REVERSE TRANSCRIPTASES"/>
    <property type="match status" value="1"/>
</dbReference>
<dbReference type="Pfam" id="PF00078">
    <property type="entry name" value="RVT_1"/>
    <property type="match status" value="1"/>
</dbReference>